<protein>
    <submittedName>
        <fullName evidence="1">Uncharacterized protein</fullName>
    </submittedName>
</protein>
<reference evidence="1" key="1">
    <citation type="submission" date="2022-05" db="EMBL/GenBank/DDBJ databases">
        <title>Chromosome-level genome of Chaenocephalus aceratus.</title>
        <authorList>
            <person name="Park H."/>
        </authorList>
    </citation>
    <scope>NUCLEOTIDE SEQUENCE</scope>
    <source>
        <strain evidence="1">KU_202001</strain>
    </source>
</reference>
<evidence type="ECO:0000313" key="1">
    <source>
        <dbReference type="EMBL" id="KAI4829144.1"/>
    </source>
</evidence>
<gene>
    <name evidence="1" type="ORF">KUCAC02_023205</name>
</gene>
<organism evidence="1 2">
    <name type="scientific">Chaenocephalus aceratus</name>
    <name type="common">Blackfin icefish</name>
    <name type="synonym">Chaenichthys aceratus</name>
    <dbReference type="NCBI Taxonomy" id="36190"/>
    <lineage>
        <taxon>Eukaryota</taxon>
        <taxon>Metazoa</taxon>
        <taxon>Chordata</taxon>
        <taxon>Craniata</taxon>
        <taxon>Vertebrata</taxon>
        <taxon>Euteleostomi</taxon>
        <taxon>Actinopterygii</taxon>
        <taxon>Neopterygii</taxon>
        <taxon>Teleostei</taxon>
        <taxon>Neoteleostei</taxon>
        <taxon>Acanthomorphata</taxon>
        <taxon>Eupercaria</taxon>
        <taxon>Perciformes</taxon>
        <taxon>Notothenioidei</taxon>
        <taxon>Channichthyidae</taxon>
        <taxon>Chaenocephalus</taxon>
    </lineage>
</organism>
<dbReference type="Proteomes" id="UP001057452">
    <property type="component" value="Chromosome 4"/>
</dbReference>
<comment type="caution">
    <text evidence="1">The sequence shown here is derived from an EMBL/GenBank/DDBJ whole genome shotgun (WGS) entry which is preliminary data.</text>
</comment>
<accession>A0ACB9XPA9</accession>
<dbReference type="EMBL" id="CM043788">
    <property type="protein sequence ID" value="KAI4829144.1"/>
    <property type="molecule type" value="Genomic_DNA"/>
</dbReference>
<evidence type="ECO:0000313" key="2">
    <source>
        <dbReference type="Proteomes" id="UP001057452"/>
    </source>
</evidence>
<sequence length="898" mass="94619">MPLLRTLLSALLLVLSVSEPLNSPEENENEVFKHPEAEHTKSQNQVMENVIGNLSEPTPSNTPSTALESLTTTVSPSTSLPPQCPGNQVKLENSSVCSCPSGMVKDGDNCSCPEGFTLEGAAGCKAAPLTTTVSPSTSLPPQCLGNQVRLENSSVCSCPSGMVKDGDNCSCPGGFTLEGAAGCKAAPLTTTVSPSTSLPPQCPGNQVKLENSSVCSCPSGMVKDGDNCSCPGGFTLEGAAGCKDVDECEVGGPCGLHADCANTPGSYSCSCLRGYLMGAGGCKDIDECALAAVTGLQACHGDAECRNTPGAFTCSCPAGYVMALNGRSCVDVDECSFEDQCRRELGNECVNIPGSFTCRCRPGFRAEAPACVGPVCQDYNVCQDVDECSESPAVCDGQGVCENTLGSYKCVCRPGYRGNGTHCAGNCGNIIGSYFCQCYQGFNGNGHSCFDIDECALNNGHCQHNCSNQAGSFSCRCASGYQLLQDGLTCTDVDECLAVNGTCDHICMNTQGSFQCSCRAGYQLHIDSHTCVDIDECKLERGGCSQTCTNSPGGHLCHCPAPLLLHSDNHTCINVTSCKLRNGGCEHVCSVRAEGQIRCSCTAGWKLGDDQRSCVDVNECGDFTNGGCEQLCVNHPGAFHCSCRGGYEVQTDDRTKCKPVCNTQCQNYGVCVAPNSCDCPPGYPGLGCSASCSPPCAHGGTCMRWNKCLCPPGWKGAGCHTAVCELPCANGGRCVGPETCQCPSDYTGPQCLLRENGGRCVDVNKCICVGGWQGARCQIEPVQCHKPCKNGGVWCRPQQVPLRQRIYWNSLSDHALCAALPTRGHLQSSQHLHLSRGDGRPTLREADVPCGHHGGRVTWTAAGPLGIRFCTKYRLNQARVYLQAYMVGYKTQCPGRKG</sequence>
<name>A0ACB9XPA9_CHAAC</name>
<proteinExistence type="predicted"/>
<keyword evidence="2" id="KW-1185">Reference proteome</keyword>